<evidence type="ECO:0000313" key="4">
    <source>
        <dbReference type="EMBL" id="MCO1657623.1"/>
    </source>
</evidence>
<evidence type="ECO:0000259" key="3">
    <source>
        <dbReference type="Pfam" id="PF00892"/>
    </source>
</evidence>
<evidence type="ECO:0000256" key="1">
    <source>
        <dbReference type="ARBA" id="ARBA00007362"/>
    </source>
</evidence>
<keyword evidence="5" id="KW-1185">Reference proteome</keyword>
<gene>
    <name evidence="4" type="ORF">KDL28_21420</name>
</gene>
<dbReference type="Pfam" id="PF00892">
    <property type="entry name" value="EamA"/>
    <property type="match status" value="2"/>
</dbReference>
<keyword evidence="2" id="KW-0472">Membrane</keyword>
<dbReference type="InterPro" id="IPR000620">
    <property type="entry name" value="EamA_dom"/>
</dbReference>
<dbReference type="EMBL" id="JAGSOV010000045">
    <property type="protein sequence ID" value="MCO1657623.1"/>
    <property type="molecule type" value="Genomic_DNA"/>
</dbReference>
<evidence type="ECO:0000256" key="2">
    <source>
        <dbReference type="SAM" id="Phobius"/>
    </source>
</evidence>
<protein>
    <submittedName>
        <fullName evidence="4">DMT family transporter</fullName>
    </submittedName>
</protein>
<organism evidence="4 5">
    <name type="scientific">Pseudonocardia humida</name>
    <dbReference type="NCBI Taxonomy" id="2800819"/>
    <lineage>
        <taxon>Bacteria</taxon>
        <taxon>Bacillati</taxon>
        <taxon>Actinomycetota</taxon>
        <taxon>Actinomycetes</taxon>
        <taxon>Pseudonocardiales</taxon>
        <taxon>Pseudonocardiaceae</taxon>
        <taxon>Pseudonocardia</taxon>
    </lineage>
</organism>
<keyword evidence="2" id="KW-1133">Transmembrane helix</keyword>
<dbReference type="Gene3D" id="1.10.3730.20">
    <property type="match status" value="1"/>
</dbReference>
<feature type="transmembrane region" description="Helical" evidence="2">
    <location>
        <begin position="144"/>
        <end position="167"/>
    </location>
</feature>
<feature type="domain" description="EamA" evidence="3">
    <location>
        <begin position="3"/>
        <end position="133"/>
    </location>
</feature>
<feature type="transmembrane region" description="Helical" evidence="2">
    <location>
        <begin position="173"/>
        <end position="194"/>
    </location>
</feature>
<dbReference type="SUPFAM" id="SSF103481">
    <property type="entry name" value="Multidrug resistance efflux transporter EmrE"/>
    <property type="match status" value="2"/>
</dbReference>
<comment type="similarity">
    <text evidence="1">Belongs to the EamA transporter family.</text>
</comment>
<feature type="transmembrane region" description="Helical" evidence="2">
    <location>
        <begin position="206"/>
        <end position="229"/>
    </location>
</feature>
<keyword evidence="2" id="KW-0812">Transmembrane</keyword>
<reference evidence="4" key="1">
    <citation type="submission" date="2021-04" db="EMBL/GenBank/DDBJ databases">
        <title>Pseudonocardia sp. nov., isolated from sandy soil of mangrove forest.</title>
        <authorList>
            <person name="Zan Z."/>
            <person name="Huang R."/>
            <person name="Liu W."/>
        </authorList>
    </citation>
    <scope>NUCLEOTIDE SEQUENCE</scope>
    <source>
        <strain evidence="4">S2-4</strain>
    </source>
</reference>
<dbReference type="RefSeq" id="WP_252441274.1">
    <property type="nucleotide sequence ID" value="NZ_JAGSOV010000045.1"/>
</dbReference>
<comment type="caution">
    <text evidence="4">The sequence shown here is derived from an EMBL/GenBank/DDBJ whole genome shotgun (WGS) entry which is preliminary data.</text>
</comment>
<feature type="domain" description="EamA" evidence="3">
    <location>
        <begin position="150"/>
        <end position="280"/>
    </location>
</feature>
<feature type="transmembrane region" description="Helical" evidence="2">
    <location>
        <begin position="235"/>
        <end position="256"/>
    </location>
</feature>
<dbReference type="Proteomes" id="UP001165283">
    <property type="component" value="Unassembled WGS sequence"/>
</dbReference>
<feature type="transmembrane region" description="Helical" evidence="2">
    <location>
        <begin position="116"/>
        <end position="132"/>
    </location>
</feature>
<evidence type="ECO:0000313" key="5">
    <source>
        <dbReference type="Proteomes" id="UP001165283"/>
    </source>
</evidence>
<dbReference type="InterPro" id="IPR037185">
    <property type="entry name" value="EmrE-like"/>
</dbReference>
<feature type="transmembrane region" description="Helical" evidence="2">
    <location>
        <begin position="90"/>
        <end position="110"/>
    </location>
</feature>
<name>A0ABT1A3R4_9PSEU</name>
<proteinExistence type="inferred from homology"/>
<feature type="transmembrane region" description="Helical" evidence="2">
    <location>
        <begin position="62"/>
        <end position="83"/>
    </location>
</feature>
<sequence length="282" mass="27746">MSIGIVLALMAAVGYGAADFVGGLTARRVSPWAVALAGQLAGGLAMLVAGSALPGQARPEHFAWAVLAGAGSAVGTVFLYRGLARGRMGVVAPVSGVGAALVPVFVGVSLGERPAVLTWVGVLVALPGIYLVSREVADGTGRSWGGIADGALAGLGFGLLFVALAQVPESAGLLPLAANQGVGAVFTLAVAGLLSQPWAPRDRAGFRAAGWGAVGGLLGTAGTAAFLFASHSADLAVVGVLASLYPAVTVLLATTVLREPFRLSQGLGLLVCGASVGLVAMA</sequence>
<accession>A0ABT1A3R4</accession>